<organism evidence="2 3">
    <name type="scientific">Linnemannia schmuckeri</name>
    <dbReference type="NCBI Taxonomy" id="64567"/>
    <lineage>
        <taxon>Eukaryota</taxon>
        <taxon>Fungi</taxon>
        <taxon>Fungi incertae sedis</taxon>
        <taxon>Mucoromycota</taxon>
        <taxon>Mortierellomycotina</taxon>
        <taxon>Mortierellomycetes</taxon>
        <taxon>Mortierellales</taxon>
        <taxon>Mortierellaceae</taxon>
        <taxon>Linnemannia</taxon>
    </lineage>
</organism>
<evidence type="ECO:0000313" key="3">
    <source>
        <dbReference type="Proteomes" id="UP000748756"/>
    </source>
</evidence>
<comment type="caution">
    <text evidence="2">The sequence shown here is derived from an EMBL/GenBank/DDBJ whole genome shotgun (WGS) entry which is preliminary data.</text>
</comment>
<keyword evidence="1" id="KW-0732">Signal</keyword>
<accession>A0A9P5V608</accession>
<reference evidence="2" key="1">
    <citation type="journal article" date="2020" name="Fungal Divers.">
        <title>Resolving the Mortierellaceae phylogeny through synthesis of multi-gene phylogenetics and phylogenomics.</title>
        <authorList>
            <person name="Vandepol N."/>
            <person name="Liber J."/>
            <person name="Desiro A."/>
            <person name="Na H."/>
            <person name="Kennedy M."/>
            <person name="Barry K."/>
            <person name="Grigoriev I.V."/>
            <person name="Miller A.N."/>
            <person name="O'Donnell K."/>
            <person name="Stajich J.E."/>
            <person name="Bonito G."/>
        </authorList>
    </citation>
    <scope>NUCLEOTIDE SEQUENCE</scope>
    <source>
        <strain evidence="2">NRRL 6426</strain>
    </source>
</reference>
<dbReference type="Proteomes" id="UP000748756">
    <property type="component" value="Unassembled WGS sequence"/>
</dbReference>
<dbReference type="OrthoDB" id="2402401at2759"/>
<dbReference type="AlphaFoldDB" id="A0A9P5V608"/>
<sequence>MISPSFKITFLGAATIALLALSHVEAASSIPTLEEIEAFGNDYAARVLNPTKTYYKCRSDCYNDALRSTLGKNFYGIISAKDKARYAGEVALVDSCVAKEINGFTTFDKIVEYEKKRRLHEITVSQYCVDEVLNKGKGMFEGTAKVPALRVLEVQGKLLACSLDKCDPQYIYALKIADEGQ</sequence>
<proteinExistence type="predicted"/>
<keyword evidence="3" id="KW-1185">Reference proteome</keyword>
<evidence type="ECO:0000256" key="1">
    <source>
        <dbReference type="SAM" id="SignalP"/>
    </source>
</evidence>
<feature type="chain" id="PRO_5040357322" evidence="1">
    <location>
        <begin position="27"/>
        <end position="181"/>
    </location>
</feature>
<name>A0A9P5V608_9FUNG</name>
<feature type="signal peptide" evidence="1">
    <location>
        <begin position="1"/>
        <end position="26"/>
    </location>
</feature>
<gene>
    <name evidence="2" type="ORF">BG015_002982</name>
</gene>
<evidence type="ECO:0000313" key="2">
    <source>
        <dbReference type="EMBL" id="KAF9136848.1"/>
    </source>
</evidence>
<dbReference type="EMBL" id="JAAAUQ010001622">
    <property type="protein sequence ID" value="KAF9136848.1"/>
    <property type="molecule type" value="Genomic_DNA"/>
</dbReference>
<protein>
    <submittedName>
        <fullName evidence="2">Uncharacterized protein</fullName>
    </submittedName>
</protein>